<dbReference type="GO" id="GO:0005737">
    <property type="term" value="C:cytoplasm"/>
    <property type="evidence" value="ECO:0007669"/>
    <property type="project" value="UniProtKB-ARBA"/>
</dbReference>
<dbReference type="Gene3D" id="3.30.1330.30">
    <property type="match status" value="1"/>
</dbReference>
<dbReference type="InterPro" id="IPR029064">
    <property type="entry name" value="Ribosomal_eL30-like_sf"/>
</dbReference>
<organism evidence="5 6">
    <name type="scientific">Irregularibacter muris</name>
    <dbReference type="NCBI Taxonomy" id="1796619"/>
    <lineage>
        <taxon>Bacteria</taxon>
        <taxon>Bacillati</taxon>
        <taxon>Bacillota</taxon>
        <taxon>Clostridia</taxon>
        <taxon>Eubacteriales</taxon>
        <taxon>Eubacteriaceae</taxon>
        <taxon>Irregularibacter</taxon>
    </lineage>
</organism>
<dbReference type="SMART" id="SM00967">
    <property type="entry name" value="SpoU_sub_bind"/>
    <property type="match status" value="1"/>
</dbReference>
<protein>
    <submittedName>
        <fullName evidence="5">RNA methyltransferase</fullName>
    </submittedName>
</protein>
<dbReference type="AlphaFoldDB" id="A0AAE3HCF5"/>
<dbReference type="GO" id="GO:0006396">
    <property type="term" value="P:RNA processing"/>
    <property type="evidence" value="ECO:0007669"/>
    <property type="project" value="InterPro"/>
</dbReference>
<gene>
    <name evidence="5" type="ORF">NSA47_02010</name>
</gene>
<evidence type="ECO:0000313" key="6">
    <source>
        <dbReference type="Proteomes" id="UP001205748"/>
    </source>
</evidence>
<sequence>MPVKITSNRNLQYKEWKKLHQRKHRDHKKMFLLEGIKLIREAIEWGETVEAVLFTEKLFEVNGGEDLYNQLLGKNILMYELNNSLMEELSQLQNSQGIMAIMQKRNYSLEEIVSKKSNSMIILEEIQDPGNLGTIIRTADAAGFDGIILSEGCVDIYNEKVLRATMGSVFHIPIIVDAKLGQVIPELIIQEYQVIGTHLKSKTFYHEISFTNKRALIIGNEGHGMSDAIASLCTDLVKIPIKGKAESLNAAIAAGILMYKVQGL</sequence>
<comment type="caution">
    <text evidence="5">The sequence shown here is derived from an EMBL/GenBank/DDBJ whole genome shotgun (WGS) entry which is preliminary data.</text>
</comment>
<dbReference type="InterPro" id="IPR053888">
    <property type="entry name" value="MRM3-like_sub_bind"/>
</dbReference>
<dbReference type="SUPFAM" id="SSF55315">
    <property type="entry name" value="L30e-like"/>
    <property type="match status" value="1"/>
</dbReference>
<evidence type="ECO:0000256" key="3">
    <source>
        <dbReference type="ARBA" id="ARBA00022679"/>
    </source>
</evidence>
<dbReference type="CDD" id="cd18095">
    <property type="entry name" value="SpoU-like_rRNA-MTase"/>
    <property type="match status" value="1"/>
</dbReference>
<dbReference type="PANTHER" id="PTHR43191">
    <property type="entry name" value="RRNA METHYLTRANSFERASE 3"/>
    <property type="match status" value="1"/>
</dbReference>
<dbReference type="Pfam" id="PF00588">
    <property type="entry name" value="SpoU_methylase"/>
    <property type="match status" value="1"/>
</dbReference>
<dbReference type="Pfam" id="PF22435">
    <property type="entry name" value="MRM3-like_sub_bind"/>
    <property type="match status" value="1"/>
</dbReference>
<dbReference type="GO" id="GO:0032259">
    <property type="term" value="P:methylation"/>
    <property type="evidence" value="ECO:0007669"/>
    <property type="project" value="UniProtKB-KW"/>
</dbReference>
<proteinExistence type="inferred from homology"/>
<comment type="similarity">
    <text evidence="1">Belongs to the class IV-like SAM-binding methyltransferase superfamily. RNA methyltransferase TrmH family.</text>
</comment>
<dbReference type="EMBL" id="JANKAS010000001">
    <property type="protein sequence ID" value="MCR1897762.1"/>
    <property type="molecule type" value="Genomic_DNA"/>
</dbReference>
<keyword evidence="6" id="KW-1185">Reference proteome</keyword>
<dbReference type="InterPro" id="IPR013123">
    <property type="entry name" value="SpoU_subst-bd"/>
</dbReference>
<dbReference type="InterPro" id="IPR001537">
    <property type="entry name" value="SpoU_MeTrfase"/>
</dbReference>
<dbReference type="GO" id="GO:0003723">
    <property type="term" value="F:RNA binding"/>
    <property type="evidence" value="ECO:0007669"/>
    <property type="project" value="InterPro"/>
</dbReference>
<reference evidence="5" key="1">
    <citation type="submission" date="2022-07" db="EMBL/GenBank/DDBJ databases">
        <title>Enhanced cultured diversity of the mouse gut microbiota enables custom-made synthetic communities.</title>
        <authorList>
            <person name="Afrizal A."/>
        </authorList>
    </citation>
    <scope>NUCLEOTIDE SEQUENCE</scope>
    <source>
        <strain evidence="5">DSM 28593</strain>
    </source>
</reference>
<dbReference type="SUPFAM" id="SSF75217">
    <property type="entry name" value="alpha/beta knot"/>
    <property type="match status" value="1"/>
</dbReference>
<dbReference type="PANTHER" id="PTHR43191:SF2">
    <property type="entry name" value="RRNA METHYLTRANSFERASE 3, MITOCHONDRIAL"/>
    <property type="match status" value="1"/>
</dbReference>
<dbReference type="InterPro" id="IPR029026">
    <property type="entry name" value="tRNA_m1G_MTases_N"/>
</dbReference>
<keyword evidence="3" id="KW-0808">Transferase</keyword>
<dbReference type="Gene3D" id="3.40.1280.10">
    <property type="match status" value="1"/>
</dbReference>
<keyword evidence="2 5" id="KW-0489">Methyltransferase</keyword>
<dbReference type="GO" id="GO:0008173">
    <property type="term" value="F:RNA methyltransferase activity"/>
    <property type="evidence" value="ECO:0007669"/>
    <property type="project" value="InterPro"/>
</dbReference>
<dbReference type="InterPro" id="IPR029028">
    <property type="entry name" value="Alpha/beta_knot_MTases"/>
</dbReference>
<evidence type="ECO:0000259" key="4">
    <source>
        <dbReference type="SMART" id="SM00967"/>
    </source>
</evidence>
<evidence type="ECO:0000256" key="2">
    <source>
        <dbReference type="ARBA" id="ARBA00022603"/>
    </source>
</evidence>
<feature type="domain" description="RNA 2-O ribose methyltransferase substrate binding" evidence="4">
    <location>
        <begin position="32"/>
        <end position="108"/>
    </location>
</feature>
<evidence type="ECO:0000313" key="5">
    <source>
        <dbReference type="EMBL" id="MCR1897762.1"/>
    </source>
</evidence>
<evidence type="ECO:0000256" key="1">
    <source>
        <dbReference type="ARBA" id="ARBA00007228"/>
    </source>
</evidence>
<dbReference type="InterPro" id="IPR051259">
    <property type="entry name" value="rRNA_Methyltransferase"/>
</dbReference>
<dbReference type="RefSeq" id="WP_257529179.1">
    <property type="nucleotide sequence ID" value="NZ_JANKAS010000001.1"/>
</dbReference>
<name>A0AAE3HCF5_9FIRM</name>
<dbReference type="Proteomes" id="UP001205748">
    <property type="component" value="Unassembled WGS sequence"/>
</dbReference>
<accession>A0AAE3HCF5</accession>